<dbReference type="EMBL" id="QGDH01000118">
    <property type="protein sequence ID" value="RAR06255.1"/>
    <property type="molecule type" value="Genomic_DNA"/>
</dbReference>
<keyword evidence="1" id="KW-0175">Coiled coil</keyword>
<proteinExistence type="predicted"/>
<feature type="region of interest" description="Disordered" evidence="2">
    <location>
        <begin position="41"/>
        <end position="103"/>
    </location>
</feature>
<feature type="region of interest" description="Disordered" evidence="2">
    <location>
        <begin position="223"/>
        <end position="291"/>
    </location>
</feature>
<feature type="compositionally biased region" description="Low complexity" evidence="2">
    <location>
        <begin position="1507"/>
        <end position="1519"/>
    </location>
</feature>
<dbReference type="PANTHER" id="PTHR45615:SF80">
    <property type="entry name" value="GRIP DOMAIN-CONTAINING PROTEIN"/>
    <property type="match status" value="1"/>
</dbReference>
<feature type="compositionally biased region" description="Basic and acidic residues" evidence="2">
    <location>
        <begin position="763"/>
        <end position="781"/>
    </location>
</feature>
<feature type="coiled-coil region" evidence="1">
    <location>
        <begin position="1203"/>
        <end position="1300"/>
    </location>
</feature>
<feature type="coiled-coil region" evidence="1">
    <location>
        <begin position="183"/>
        <end position="210"/>
    </location>
</feature>
<dbReference type="Gene3D" id="1.20.5.340">
    <property type="match status" value="1"/>
</dbReference>
<name>A0A364MXA8_STELY</name>
<dbReference type="Gene3D" id="1.10.287.1490">
    <property type="match status" value="2"/>
</dbReference>
<gene>
    <name evidence="3" type="ORF">DDE83_007010</name>
</gene>
<dbReference type="STRING" id="183478.A0A364MXA8"/>
<feature type="compositionally biased region" description="Low complexity" evidence="2">
    <location>
        <begin position="249"/>
        <end position="263"/>
    </location>
</feature>
<feature type="compositionally biased region" description="Low complexity" evidence="2">
    <location>
        <begin position="49"/>
        <end position="68"/>
    </location>
</feature>
<feature type="region of interest" description="Disordered" evidence="2">
    <location>
        <begin position="1482"/>
        <end position="1519"/>
    </location>
</feature>
<evidence type="ECO:0000313" key="4">
    <source>
        <dbReference type="Proteomes" id="UP000249619"/>
    </source>
</evidence>
<reference evidence="4" key="1">
    <citation type="submission" date="2018-05" db="EMBL/GenBank/DDBJ databases">
        <title>Draft genome sequence of Stemphylium lycopersici strain CIDEFI 213.</title>
        <authorList>
            <person name="Medina R."/>
            <person name="Franco M.E.E."/>
            <person name="Lucentini C.G."/>
            <person name="Saparrat M.C.N."/>
            <person name="Balatti P.A."/>
        </authorList>
    </citation>
    <scope>NUCLEOTIDE SEQUENCE [LARGE SCALE GENOMIC DNA]</scope>
    <source>
        <strain evidence="4">CIDEFI 213</strain>
    </source>
</reference>
<keyword evidence="4" id="KW-1185">Reference proteome</keyword>
<feature type="coiled-coil region" evidence="1">
    <location>
        <begin position="300"/>
        <end position="442"/>
    </location>
</feature>
<dbReference type="SUPFAM" id="SSF57997">
    <property type="entry name" value="Tropomyosin"/>
    <property type="match status" value="3"/>
</dbReference>
<feature type="region of interest" description="Disordered" evidence="2">
    <location>
        <begin position="1586"/>
        <end position="1615"/>
    </location>
</feature>
<sequence length="1667" mass="187498">MASVPKAREQDHHPNASRIHSALENILPASLHDMQKCAGDFPKESKLMSSPRSRPSTTPLSSVSRPVSMMSDSFMLEHWGPSSHNSPRPSHDGERAENSLPKEEETPAVIANWAHLSYIKAQRSTLRTELKAHQVAGAEAKRSVASLRRLAFRMAVNISVKEKQIATAARNLAKSRTSNYLDGKDAQKRVEQLQRALRVEEGRNKEILEALERASMLTLQCNAKGSTPKEKSTHRPERSSLSPPPSPPARSSIPDSPLSSPRTPTRPAPSPWHDVDLELTPRLASPSEIRTSDSRLIRAKRESDQALAACRSRIEQLQRECAESKEDGRLLAATRVGLEQEIRDHQSRIAALERSRAAMSENLEATKLQLHEATGSEERLLQELQELQDKIGELAVWEQKAGELQHIVDALQKEKIDLEERLQTQNAQVRELQIRTTTLEETVYSLRNKLEIAERHESSLRDRLSDKEHACQDLRKRLDRGLTHIQHLEQKITTHDAQAVEHLRKIEVGGNVISTIREQLRDSQIMSKNAQEASVALKGELQLLQEKLQHETDARARLATELEELQIRKVAIEHELRTTSEARAQETEMKAKLESELGNLRTSHTTTETKLQQALERVQSLEAADGVAGTRFKSLQDEKATLEASLKDVRLTLLTLRGEIQTKDNELAEVHSTSANLEEKLRASEEQVSSFGKELEQMRVSKQEDNARHAAEMQKSEQHLCELEASMLNIRSVLASSEKLEASLREELDLVRGSKSTVEGELGEARRSRAELESKVDDVHSRLSSTQSDRDSLMVRISELESDLTGIFQSKSSLDERLAATTTESSALKDRIAVLEASLKATQDAKAKTEEALAAVQQDGKVSDANVVDLRKRAHETETARSELQRELDEATSSKLDLQSQLHSAQDSLAAVESEAKHVQTQLSDLRNETEKLQQSKLQAEEHIKALEASHSDLKEELQNMRSHLSDAESKVSQLETKLAFNEEELEAMCRAKTAIEKRLKQTHDDNARLDEELRLARESNEAIKYRFASTTVMNERLEKDLTAARSRMDEAGAHNVELESRLSDAEKEVERLRQLKGEVEGRLNEALATSASTEQSLTSTRSRLDELESRNSSILQELTESKEELNALRQARLELQGKLDGSEEHVGSLQEQMSSMQSRIAELDTGNANLASELAMSGKDLKDLRLEHANLEESSQTAYHLSSEIEIELRAARMRLDIAESESLEAIHKLLATEKELTSARDANVNLETSEQELLTRLASAEEELDTARQKNAHLEAFLERMESDMANAHSAVEDAERRYQELVGSSDAKLDAATTSKLRYKRRLSEKINELGILITENSDLHEKIGIQTREMGALKKGKGRLVEELSKKEKYIEDLGSSTDGRIRSMNSAYNGLRKKFEEQQQQHKLLGNSHGSAARLEAELDRKMTEIEELHQDQEAHAASFAALEREVEALRNDKRAFEKLISTLQEKIRHLEVLEEWEEPSDTNRSGSPRHITIQDGPYDTAPSSPMSSHARSSIGYVSVQLERPQTRASTIDRDEDLDLWARHVEQVRIQRDEAVVQLKGMKKSQHNLKKTLRNTDAQLHRGLPFTTDKHQQQEAPEPSTEEEPPYDFDSSYPGPRLRVILAAYGRLIPTNSFVARLLLFASFHQHTPFRDSGASAYAMDA</sequence>
<feature type="compositionally biased region" description="Basic and acidic residues" evidence="2">
    <location>
        <begin position="227"/>
        <end position="238"/>
    </location>
</feature>
<accession>A0A364MXA8</accession>
<organism evidence="3 4">
    <name type="scientific">Stemphylium lycopersici</name>
    <name type="common">Tomato gray leaf spot disease fungus</name>
    <name type="synonym">Thyrospora lycopersici</name>
    <dbReference type="NCBI Taxonomy" id="183478"/>
    <lineage>
        <taxon>Eukaryota</taxon>
        <taxon>Fungi</taxon>
        <taxon>Dikarya</taxon>
        <taxon>Ascomycota</taxon>
        <taxon>Pezizomycotina</taxon>
        <taxon>Dothideomycetes</taxon>
        <taxon>Pleosporomycetidae</taxon>
        <taxon>Pleosporales</taxon>
        <taxon>Pleosporineae</taxon>
        <taxon>Pleosporaceae</taxon>
        <taxon>Stemphylium</taxon>
    </lineage>
</organism>
<evidence type="ECO:0000256" key="2">
    <source>
        <dbReference type="SAM" id="MobiDB-lite"/>
    </source>
</evidence>
<dbReference type="Proteomes" id="UP000249619">
    <property type="component" value="Unassembled WGS sequence"/>
</dbReference>
<feature type="coiled-coil region" evidence="1">
    <location>
        <begin position="832"/>
        <end position="1139"/>
    </location>
</feature>
<protein>
    <submittedName>
        <fullName evidence="3">Uncharacterized protein</fullName>
    </submittedName>
</protein>
<feature type="coiled-coil region" evidence="1">
    <location>
        <begin position="527"/>
        <end position="694"/>
    </location>
</feature>
<evidence type="ECO:0000313" key="3">
    <source>
        <dbReference type="EMBL" id="RAR06255.1"/>
    </source>
</evidence>
<comment type="caution">
    <text evidence="3">The sequence shown here is derived from an EMBL/GenBank/DDBJ whole genome shotgun (WGS) entry which is preliminary data.</text>
</comment>
<feature type="region of interest" description="Disordered" evidence="2">
    <location>
        <begin position="755"/>
        <end position="788"/>
    </location>
</feature>
<evidence type="ECO:0000256" key="1">
    <source>
        <dbReference type="SAM" id="Coils"/>
    </source>
</evidence>
<dbReference type="PANTHER" id="PTHR45615">
    <property type="entry name" value="MYOSIN HEAVY CHAIN, NON-MUSCLE"/>
    <property type="match status" value="1"/>
</dbReference>
<feature type="compositionally biased region" description="Basic and acidic residues" evidence="2">
    <location>
        <begin position="89"/>
        <end position="103"/>
    </location>
</feature>
<feature type="coiled-coil region" evidence="1">
    <location>
        <begin position="1386"/>
        <end position="1479"/>
    </location>
</feature>